<keyword evidence="3" id="KW-1185">Reference proteome</keyword>
<protein>
    <submittedName>
        <fullName evidence="2">Uncharacterized protein</fullName>
    </submittedName>
</protein>
<dbReference type="AlphaFoldDB" id="A0A1Q9EBQ5"/>
<organism evidence="2 3">
    <name type="scientific">Symbiodinium microadriaticum</name>
    <name type="common">Dinoflagellate</name>
    <name type="synonym">Zooxanthella microadriatica</name>
    <dbReference type="NCBI Taxonomy" id="2951"/>
    <lineage>
        <taxon>Eukaryota</taxon>
        <taxon>Sar</taxon>
        <taxon>Alveolata</taxon>
        <taxon>Dinophyceae</taxon>
        <taxon>Suessiales</taxon>
        <taxon>Symbiodiniaceae</taxon>
        <taxon>Symbiodinium</taxon>
    </lineage>
</organism>
<comment type="caution">
    <text evidence="2">The sequence shown here is derived from an EMBL/GenBank/DDBJ whole genome shotgun (WGS) entry which is preliminary data.</text>
</comment>
<evidence type="ECO:0000256" key="1">
    <source>
        <dbReference type="SAM" id="MobiDB-lite"/>
    </source>
</evidence>
<evidence type="ECO:0000313" key="2">
    <source>
        <dbReference type="EMBL" id="OLQ04849.1"/>
    </source>
</evidence>
<reference evidence="2 3" key="1">
    <citation type="submission" date="2016-02" db="EMBL/GenBank/DDBJ databases">
        <title>Genome analysis of coral dinoflagellate symbionts highlights evolutionary adaptations to a symbiotic lifestyle.</title>
        <authorList>
            <person name="Aranda M."/>
            <person name="Li Y."/>
            <person name="Liew Y.J."/>
            <person name="Baumgarten S."/>
            <person name="Simakov O."/>
            <person name="Wilson M."/>
            <person name="Piel J."/>
            <person name="Ashoor H."/>
            <person name="Bougouffa S."/>
            <person name="Bajic V.B."/>
            <person name="Ryu T."/>
            <person name="Ravasi T."/>
            <person name="Bayer T."/>
            <person name="Micklem G."/>
            <person name="Kim H."/>
            <person name="Bhak J."/>
            <person name="Lajeunesse T.C."/>
            <person name="Voolstra C.R."/>
        </authorList>
    </citation>
    <scope>NUCLEOTIDE SEQUENCE [LARGE SCALE GENOMIC DNA]</scope>
    <source>
        <strain evidence="2 3">CCMP2467</strain>
    </source>
</reference>
<gene>
    <name evidence="2" type="ORF">AK812_SmicGene12100</name>
</gene>
<dbReference type="EMBL" id="LSRX01000200">
    <property type="protein sequence ID" value="OLQ04849.1"/>
    <property type="molecule type" value="Genomic_DNA"/>
</dbReference>
<proteinExistence type="predicted"/>
<accession>A0A1Q9EBQ5</accession>
<dbReference type="Proteomes" id="UP000186817">
    <property type="component" value="Unassembled WGS sequence"/>
</dbReference>
<evidence type="ECO:0000313" key="3">
    <source>
        <dbReference type="Proteomes" id="UP000186817"/>
    </source>
</evidence>
<feature type="region of interest" description="Disordered" evidence="1">
    <location>
        <begin position="43"/>
        <end position="136"/>
    </location>
</feature>
<name>A0A1Q9EBQ5_SYMMI</name>
<sequence>MGDRALIKSLCKLSQLAHRYVDLTAEDDPRGYDDAIFWETTQRAGGNAARDAARPRNPKAKPPPTPAQIADRNSNNTGARGAGYQASSRRPKPKAAPDAAFRTAERELIALLGAAPLDDDPIEEPSPSAQDPIEDF</sequence>